<evidence type="ECO:0000256" key="1">
    <source>
        <dbReference type="ARBA" id="ARBA00000830"/>
    </source>
</evidence>
<dbReference type="InterPro" id="IPR036412">
    <property type="entry name" value="HAD-like_sf"/>
</dbReference>
<dbReference type="InterPro" id="IPR050155">
    <property type="entry name" value="HAD-like_hydrolase_sf"/>
</dbReference>
<dbReference type="SFLD" id="SFLDG01129">
    <property type="entry name" value="C1.5:_HAD__Beta-PGM__Phosphata"/>
    <property type="match status" value="1"/>
</dbReference>
<dbReference type="PANTHER" id="PTHR43434:SF1">
    <property type="entry name" value="PHOSPHOGLYCOLATE PHOSPHATASE"/>
    <property type="match status" value="1"/>
</dbReference>
<dbReference type="EMBL" id="JAXCLW010000002">
    <property type="protein sequence ID" value="MDY0882898.1"/>
    <property type="molecule type" value="Genomic_DNA"/>
</dbReference>
<dbReference type="InterPro" id="IPR023214">
    <property type="entry name" value="HAD_sf"/>
</dbReference>
<dbReference type="Pfam" id="PF00702">
    <property type="entry name" value="Hydrolase"/>
    <property type="match status" value="1"/>
</dbReference>
<organism evidence="5 6">
    <name type="scientific">Dongia soli</name>
    <dbReference type="NCBI Taxonomy" id="600628"/>
    <lineage>
        <taxon>Bacteria</taxon>
        <taxon>Pseudomonadati</taxon>
        <taxon>Pseudomonadota</taxon>
        <taxon>Alphaproteobacteria</taxon>
        <taxon>Rhodospirillales</taxon>
        <taxon>Dongiaceae</taxon>
        <taxon>Dongia</taxon>
    </lineage>
</organism>
<dbReference type="InterPro" id="IPR023198">
    <property type="entry name" value="PGP-like_dom2"/>
</dbReference>
<keyword evidence="6" id="KW-1185">Reference proteome</keyword>
<gene>
    <name evidence="5" type="ORF">SMD27_08585</name>
</gene>
<dbReference type="RefSeq" id="WP_320507956.1">
    <property type="nucleotide sequence ID" value="NZ_JAXCLW010000002.1"/>
</dbReference>
<keyword evidence="5" id="KW-0378">Hydrolase</keyword>
<evidence type="ECO:0000256" key="2">
    <source>
        <dbReference type="ARBA" id="ARBA00004818"/>
    </source>
</evidence>
<comment type="catalytic activity">
    <reaction evidence="1">
        <text>2-phosphoglycolate + H2O = glycolate + phosphate</text>
        <dbReference type="Rhea" id="RHEA:14369"/>
        <dbReference type="ChEBI" id="CHEBI:15377"/>
        <dbReference type="ChEBI" id="CHEBI:29805"/>
        <dbReference type="ChEBI" id="CHEBI:43474"/>
        <dbReference type="ChEBI" id="CHEBI:58033"/>
        <dbReference type="EC" id="3.1.3.18"/>
    </reaction>
</comment>
<protein>
    <recommendedName>
        <fullName evidence="4">phosphoglycolate phosphatase</fullName>
        <ecNumber evidence="4">3.1.3.18</ecNumber>
    </recommendedName>
</protein>
<dbReference type="PANTHER" id="PTHR43434">
    <property type="entry name" value="PHOSPHOGLYCOLATE PHOSPHATASE"/>
    <property type="match status" value="1"/>
</dbReference>
<dbReference type="Gene3D" id="1.10.150.240">
    <property type="entry name" value="Putative phosphatase, domain 2"/>
    <property type="match status" value="1"/>
</dbReference>
<dbReference type="Proteomes" id="UP001279642">
    <property type="component" value="Unassembled WGS sequence"/>
</dbReference>
<proteinExistence type="inferred from homology"/>
<dbReference type="SFLD" id="SFLDS00003">
    <property type="entry name" value="Haloacid_Dehalogenase"/>
    <property type="match status" value="1"/>
</dbReference>
<dbReference type="EC" id="3.1.3.18" evidence="4"/>
<sequence length="234" mass="24930">MSNVRAVLFDKDGTLFDFYRTWGPVTEAAALVVAHGDPIRAEIILTGSGKDPKTGRYRPGSPIASGSNQEIAQLWADLLGRHDEAGEIYRQMESMFLERQRQGAVPVLDLPVFFSRLRHRGLKLGVATMDSELGALTAMDRYGARDCLDFICGFDTGHGVKPGGGMVEAFAREMGIATGAIAVVGDSPHDIEMARAGGAGRAIGVLTGVSPREALLECGADIVIDSIADLETVL</sequence>
<comment type="pathway">
    <text evidence="2">Organic acid metabolism; glycolate biosynthesis; glycolate from 2-phosphoglycolate: step 1/1.</text>
</comment>
<accession>A0ABU5E994</accession>
<comment type="similarity">
    <text evidence="3">Belongs to the HAD-like hydrolase superfamily. CbbY/CbbZ/Gph/YieH family.</text>
</comment>
<dbReference type="SUPFAM" id="SSF56784">
    <property type="entry name" value="HAD-like"/>
    <property type="match status" value="1"/>
</dbReference>
<evidence type="ECO:0000256" key="3">
    <source>
        <dbReference type="ARBA" id="ARBA00006171"/>
    </source>
</evidence>
<name>A0ABU5E994_9PROT</name>
<evidence type="ECO:0000256" key="4">
    <source>
        <dbReference type="ARBA" id="ARBA00013078"/>
    </source>
</evidence>
<dbReference type="GO" id="GO:0016787">
    <property type="term" value="F:hydrolase activity"/>
    <property type="evidence" value="ECO:0007669"/>
    <property type="project" value="UniProtKB-KW"/>
</dbReference>
<reference evidence="5 6" key="1">
    <citation type="journal article" date="2016" name="Antonie Van Leeuwenhoek">
        <title>Dongia soli sp. nov., isolated from soil from Dokdo, Korea.</title>
        <authorList>
            <person name="Kim D.U."/>
            <person name="Lee H."/>
            <person name="Kim H."/>
            <person name="Kim S.G."/>
            <person name="Ka J.O."/>
        </authorList>
    </citation>
    <scope>NUCLEOTIDE SEQUENCE [LARGE SCALE GENOMIC DNA]</scope>
    <source>
        <strain evidence="5 6">D78</strain>
    </source>
</reference>
<evidence type="ECO:0000313" key="6">
    <source>
        <dbReference type="Proteomes" id="UP001279642"/>
    </source>
</evidence>
<dbReference type="Gene3D" id="3.40.50.1000">
    <property type="entry name" value="HAD superfamily/HAD-like"/>
    <property type="match status" value="1"/>
</dbReference>
<evidence type="ECO:0000313" key="5">
    <source>
        <dbReference type="EMBL" id="MDY0882898.1"/>
    </source>
</evidence>
<comment type="caution">
    <text evidence="5">The sequence shown here is derived from an EMBL/GenBank/DDBJ whole genome shotgun (WGS) entry which is preliminary data.</text>
</comment>